<reference evidence="9" key="1">
    <citation type="submission" date="2015-03" db="EMBL/GenBank/DDBJ databases">
        <authorList>
            <person name="Nijsse Bart"/>
        </authorList>
    </citation>
    <scope>NUCLEOTIDE SEQUENCE [LARGE SCALE GENOMIC DNA]</scope>
</reference>
<keyword evidence="3" id="KW-0479">Metal-binding</keyword>
<evidence type="ECO:0000256" key="4">
    <source>
        <dbReference type="ARBA" id="ARBA00022801"/>
    </source>
</evidence>
<dbReference type="Proteomes" id="UP000049855">
    <property type="component" value="Unassembled WGS sequence"/>
</dbReference>
<dbReference type="InterPro" id="IPR015376">
    <property type="entry name" value="Znr_NADH_PPase"/>
</dbReference>
<dbReference type="InterPro" id="IPR015797">
    <property type="entry name" value="NUDIX_hydrolase-like_dom_sf"/>
</dbReference>
<proteinExistence type="predicted"/>
<dbReference type="PROSITE" id="PS00893">
    <property type="entry name" value="NUDIX_BOX"/>
    <property type="match status" value="1"/>
</dbReference>
<comment type="cofactor">
    <cofactor evidence="1">
        <name>Mg(2+)</name>
        <dbReference type="ChEBI" id="CHEBI:18420"/>
    </cofactor>
</comment>
<evidence type="ECO:0000256" key="6">
    <source>
        <dbReference type="ARBA" id="ARBA00023027"/>
    </source>
</evidence>
<dbReference type="GO" id="GO:0046872">
    <property type="term" value="F:metal ion binding"/>
    <property type="evidence" value="ECO:0007669"/>
    <property type="project" value="UniProtKB-KW"/>
</dbReference>
<evidence type="ECO:0000256" key="3">
    <source>
        <dbReference type="ARBA" id="ARBA00022723"/>
    </source>
</evidence>
<gene>
    <name evidence="8" type="ORF">SpAn4DRAFT_5131</name>
</gene>
<dbReference type="Gene3D" id="3.90.79.20">
    <property type="match status" value="1"/>
</dbReference>
<evidence type="ECO:0000256" key="5">
    <source>
        <dbReference type="ARBA" id="ARBA00022842"/>
    </source>
</evidence>
<evidence type="ECO:0000313" key="8">
    <source>
        <dbReference type="EMBL" id="CQR73470.1"/>
    </source>
</evidence>
<evidence type="ECO:0000259" key="7">
    <source>
        <dbReference type="PROSITE" id="PS51462"/>
    </source>
</evidence>
<keyword evidence="6" id="KW-0520">NAD</keyword>
<protein>
    <recommendedName>
        <fullName evidence="2">NAD(+) diphosphatase</fullName>
        <ecNumber evidence="2">3.6.1.22</ecNumber>
    </recommendedName>
</protein>
<dbReference type="EMBL" id="CTRP01000013">
    <property type="protein sequence ID" value="CQR73470.1"/>
    <property type="molecule type" value="Genomic_DNA"/>
</dbReference>
<dbReference type="Pfam" id="PF09296">
    <property type="entry name" value="NUDIX-like"/>
    <property type="match status" value="1"/>
</dbReference>
<dbReference type="InterPro" id="IPR015375">
    <property type="entry name" value="NADH_PPase-like_N"/>
</dbReference>
<keyword evidence="4 8" id="KW-0378">Hydrolase</keyword>
<dbReference type="InterPro" id="IPR000086">
    <property type="entry name" value="NUDIX_hydrolase_dom"/>
</dbReference>
<organism evidence="8 9">
    <name type="scientific">Sporomusa ovata</name>
    <dbReference type="NCBI Taxonomy" id="2378"/>
    <lineage>
        <taxon>Bacteria</taxon>
        <taxon>Bacillati</taxon>
        <taxon>Bacillota</taxon>
        <taxon>Negativicutes</taxon>
        <taxon>Selenomonadales</taxon>
        <taxon>Sporomusaceae</taxon>
        <taxon>Sporomusa</taxon>
    </lineage>
</organism>
<dbReference type="GO" id="GO:0016787">
    <property type="term" value="F:hydrolase activity"/>
    <property type="evidence" value="ECO:0007669"/>
    <property type="project" value="UniProtKB-KW"/>
</dbReference>
<dbReference type="InterPro" id="IPR049734">
    <property type="entry name" value="NudC-like_C"/>
</dbReference>
<dbReference type="CDD" id="cd03429">
    <property type="entry name" value="NUDIX_NADH_pyrophosphatase_Nudt13"/>
    <property type="match status" value="1"/>
</dbReference>
<keyword evidence="5" id="KW-0460">Magnesium</keyword>
<evidence type="ECO:0000313" key="9">
    <source>
        <dbReference type="Proteomes" id="UP000049855"/>
    </source>
</evidence>
<dbReference type="PROSITE" id="PS51462">
    <property type="entry name" value="NUDIX"/>
    <property type="match status" value="1"/>
</dbReference>
<dbReference type="PANTHER" id="PTHR11383">
    <property type="entry name" value="NUCLEOSIDE DIPHOSPHATE-LINKED MOIETY X MOTIF 13"/>
    <property type="match status" value="1"/>
</dbReference>
<dbReference type="AlphaFoldDB" id="A0A0U1L1B0"/>
<evidence type="ECO:0000256" key="1">
    <source>
        <dbReference type="ARBA" id="ARBA00001946"/>
    </source>
</evidence>
<accession>A0A0U1L1B0</accession>
<dbReference type="Pfam" id="PF09297">
    <property type="entry name" value="Zn_ribbon_NUD"/>
    <property type="match status" value="1"/>
</dbReference>
<dbReference type="InterPro" id="IPR020084">
    <property type="entry name" value="NUDIX_hydrolase_CS"/>
</dbReference>
<dbReference type="SUPFAM" id="SSF55811">
    <property type="entry name" value="Nudix"/>
    <property type="match status" value="2"/>
</dbReference>
<sequence>MNFKSGCVPPEQTDEPVYYFLFQQNKLLVKKVDGGFAIPSSDDLDSSKTKLTNRHYIGNIGEQACYTAVYADGQLVPGNMEFQGLMDLYGQIEDNMFRVAGCAIQIITWDETHQFCGKCGEPTVTKADERAKVCPKCGYMSFPRLSPAVILSITKGDKILLVKNLKTDFYTVVAGFVEAGETLEECLKREAREEVGIEIKNITYFGNQPWPFPHSLMLAFNAEYDKGDLNIERNELLHADWYTVDDIPRIKLKPIPFSIARKLISSFIEKNKHS</sequence>
<feature type="domain" description="Nudix hydrolase" evidence="7">
    <location>
        <begin position="143"/>
        <end position="265"/>
    </location>
</feature>
<dbReference type="EC" id="3.6.1.22" evidence="2"/>
<dbReference type="RefSeq" id="WP_021171437.1">
    <property type="nucleotide sequence ID" value="NZ_CTRP01000013.1"/>
</dbReference>
<evidence type="ECO:0000256" key="2">
    <source>
        <dbReference type="ARBA" id="ARBA00012381"/>
    </source>
</evidence>
<keyword evidence="9" id="KW-1185">Reference proteome</keyword>
<dbReference type="Gene3D" id="3.90.79.10">
    <property type="entry name" value="Nucleoside Triphosphate Pyrophosphohydrolase"/>
    <property type="match status" value="1"/>
</dbReference>
<name>A0A0U1L1B0_9FIRM</name>
<dbReference type="NCBIfam" id="NF001299">
    <property type="entry name" value="PRK00241.1"/>
    <property type="match status" value="1"/>
</dbReference>
<dbReference type="PANTHER" id="PTHR11383:SF3">
    <property type="entry name" value="NAD(P)H PYROPHOSPHATASE NUDT13, MITOCHONDRIAL"/>
    <property type="match status" value="1"/>
</dbReference>
<dbReference type="Pfam" id="PF00293">
    <property type="entry name" value="NUDIX"/>
    <property type="match status" value="1"/>
</dbReference>